<comment type="caution">
    <text evidence="7">The sequence shown here is derived from an EMBL/GenBank/DDBJ whole genome shotgun (WGS) entry which is preliminary data.</text>
</comment>
<dbReference type="Pfam" id="PF00955">
    <property type="entry name" value="HCO3_cotransp"/>
    <property type="match status" value="2"/>
</dbReference>
<evidence type="ECO:0000259" key="6">
    <source>
        <dbReference type="Pfam" id="PF00955"/>
    </source>
</evidence>
<evidence type="ECO:0000256" key="5">
    <source>
        <dbReference type="SAM" id="Phobius"/>
    </source>
</evidence>
<dbReference type="Gene3D" id="1.10.287.570">
    <property type="entry name" value="Helical hairpin bin"/>
    <property type="match status" value="1"/>
</dbReference>
<dbReference type="PANTHER" id="PTHR11453">
    <property type="entry name" value="ANION EXCHANGE PROTEIN"/>
    <property type="match status" value="1"/>
</dbReference>
<feature type="transmembrane region" description="Helical" evidence="5">
    <location>
        <begin position="538"/>
        <end position="559"/>
    </location>
</feature>
<dbReference type="OrthoDB" id="1735926at2759"/>
<name>A0A8J4Q9C8_9MYCE</name>
<evidence type="ECO:0000256" key="3">
    <source>
        <dbReference type="ARBA" id="ARBA00022989"/>
    </source>
</evidence>
<dbReference type="AlphaFoldDB" id="A0A8J4Q9C8"/>
<dbReference type="PANTHER" id="PTHR11453:SF127">
    <property type="entry name" value="SOLUTE CARRIER FAMILY 4 MEMBER 11"/>
    <property type="match status" value="1"/>
</dbReference>
<gene>
    <name evidence="7" type="ORF">CYY_001435</name>
</gene>
<feature type="transmembrane region" description="Helical" evidence="5">
    <location>
        <begin position="498"/>
        <end position="518"/>
    </location>
</feature>
<dbReference type="EMBL" id="AJWJ01000034">
    <property type="protein sequence ID" value="KAF2077246.1"/>
    <property type="molecule type" value="Genomic_DNA"/>
</dbReference>
<evidence type="ECO:0000313" key="7">
    <source>
        <dbReference type="EMBL" id="KAF2077246.1"/>
    </source>
</evidence>
<feature type="transmembrane region" description="Helical" evidence="5">
    <location>
        <begin position="650"/>
        <end position="678"/>
    </location>
</feature>
<feature type="transmembrane region" description="Helical" evidence="5">
    <location>
        <begin position="345"/>
        <end position="371"/>
    </location>
</feature>
<organism evidence="7 8">
    <name type="scientific">Polysphondylium violaceum</name>
    <dbReference type="NCBI Taxonomy" id="133409"/>
    <lineage>
        <taxon>Eukaryota</taxon>
        <taxon>Amoebozoa</taxon>
        <taxon>Evosea</taxon>
        <taxon>Eumycetozoa</taxon>
        <taxon>Dictyostelia</taxon>
        <taxon>Dictyosteliales</taxon>
        <taxon>Dictyosteliaceae</taxon>
        <taxon>Polysphondylium</taxon>
    </lineage>
</organism>
<dbReference type="InterPro" id="IPR011531">
    <property type="entry name" value="HCO3_transpt-like_TM_dom"/>
</dbReference>
<dbReference type="GO" id="GO:0050801">
    <property type="term" value="P:monoatomic ion homeostasis"/>
    <property type="evidence" value="ECO:0007669"/>
    <property type="project" value="TreeGrafter"/>
</dbReference>
<sequence length="775" mass="88659">MVRILEQHIVSDIDFNLDLRARKDLEKSKRCLHFHKQHSNNSNNDDNSQSRLSIYNILSDVYNTISSDIPFLSFNDFIQGIFEFNHHLQRKETIKEQDENNDNIPLNIINTNDQEDSDNEINIDTNTKEKESFLLRKYIEVDEFLILSLPINEKIDYKYIFYKLNSPKDLGLSFLTNCIILIIGPLQIKPSKSVDQISQSFSIALHSSFQLQYNILQSNSNQDVVNSIDQFLMNTTTSANISTTNKEQTIDNFDIEINDDNNEKVKKKKKMFYQYLLRDVDKRKSTYWLDWKDGVESKYAISKTISCSVFLLFACLMPSIAFGVLNQNNTEGKFSVAKTIISQGIGGMVFSLLAGQPMVVLLSTAPLAIFIKITFQISVDNQLDFFTLYTWIGFFNGAFLILYSVFGLSRLMKYSSRFIEETFAVFITIAFLYDGIKPIVVLFIDHVYNCPDSPQCSPTDPLFTLLLSLVTLWICFKLSNFKFTTLFNSTIRDVISDYALFLGVFLSTVLRHSVFLTLDTSTFPADLDNLIQTEYSSLPVWAYFLALALGFLLSLLFFVDQNISSSLASAPNHNLKKINGYHLDLLVVGSINIVLSFLGLPWVHGALPHSALHVRALAQIQTIISPKDNSQKEVFISVQETRLSGFISSLLIFICLFLTKSVLSLIPVSVLYGVFWFLGVKALVSNQFFERIMLLITDQNRYPNTKLTRQVNQKKIHQFTCIQIIALLLFCFISFYPNSYLTAMFPLFISLLIPFKYFILPMIFNKSTLDILDGH</sequence>
<protein>
    <recommendedName>
        <fullName evidence="6">Bicarbonate transporter-like transmembrane domain-containing protein</fullName>
    </recommendedName>
</protein>
<feature type="transmembrane region" description="Helical" evidence="5">
    <location>
        <begin position="462"/>
        <end position="478"/>
    </location>
</feature>
<dbReference type="GO" id="GO:0006820">
    <property type="term" value="P:monoatomic anion transport"/>
    <property type="evidence" value="ECO:0007669"/>
    <property type="project" value="InterPro"/>
</dbReference>
<feature type="transmembrane region" description="Helical" evidence="5">
    <location>
        <begin position="423"/>
        <end position="442"/>
    </location>
</feature>
<reference evidence="7" key="1">
    <citation type="submission" date="2020-01" db="EMBL/GenBank/DDBJ databases">
        <title>Development of genomics and gene disruption for Polysphondylium violaceum indicates a role for the polyketide synthase stlB in stalk morphogenesis.</title>
        <authorList>
            <person name="Narita B."/>
            <person name="Kawabe Y."/>
            <person name="Kin K."/>
            <person name="Saito T."/>
            <person name="Gibbs R."/>
            <person name="Kuspa A."/>
            <person name="Muzny D."/>
            <person name="Queller D."/>
            <person name="Richards S."/>
            <person name="Strassman J."/>
            <person name="Sucgang R."/>
            <person name="Worley K."/>
            <person name="Schaap P."/>
        </authorList>
    </citation>
    <scope>NUCLEOTIDE SEQUENCE</scope>
    <source>
        <strain evidence="7">QSvi11</strain>
    </source>
</reference>
<feature type="transmembrane region" description="Helical" evidence="5">
    <location>
        <begin position="308"/>
        <end position="325"/>
    </location>
</feature>
<evidence type="ECO:0000256" key="1">
    <source>
        <dbReference type="ARBA" id="ARBA00004141"/>
    </source>
</evidence>
<feature type="transmembrane region" description="Helical" evidence="5">
    <location>
        <begin position="580"/>
        <end position="603"/>
    </location>
</feature>
<feature type="transmembrane region" description="Helical" evidence="5">
    <location>
        <begin position="743"/>
        <end position="764"/>
    </location>
</feature>
<dbReference type="InterPro" id="IPR003020">
    <property type="entry name" value="HCO3_transpt_euk"/>
</dbReference>
<dbReference type="PRINTS" id="PR01231">
    <property type="entry name" value="HCO3TRNSPORT"/>
</dbReference>
<feature type="transmembrane region" description="Helical" evidence="5">
    <location>
        <begin position="716"/>
        <end position="737"/>
    </location>
</feature>
<accession>A0A8J4Q9C8</accession>
<proteinExistence type="predicted"/>
<evidence type="ECO:0000256" key="2">
    <source>
        <dbReference type="ARBA" id="ARBA00022692"/>
    </source>
</evidence>
<keyword evidence="4 5" id="KW-0472">Membrane</keyword>
<dbReference type="GO" id="GO:0005452">
    <property type="term" value="F:solute:inorganic anion antiporter activity"/>
    <property type="evidence" value="ECO:0007669"/>
    <property type="project" value="InterPro"/>
</dbReference>
<dbReference type="GO" id="GO:0005886">
    <property type="term" value="C:plasma membrane"/>
    <property type="evidence" value="ECO:0007669"/>
    <property type="project" value="TreeGrafter"/>
</dbReference>
<feature type="domain" description="Bicarbonate transporter-like transmembrane" evidence="6">
    <location>
        <begin position="273"/>
        <end position="448"/>
    </location>
</feature>
<keyword evidence="8" id="KW-1185">Reference proteome</keyword>
<feature type="domain" description="Bicarbonate transporter-like transmembrane" evidence="6">
    <location>
        <begin position="455"/>
        <end position="774"/>
    </location>
</feature>
<evidence type="ECO:0000256" key="4">
    <source>
        <dbReference type="ARBA" id="ARBA00023136"/>
    </source>
</evidence>
<keyword evidence="2 5" id="KW-0812">Transmembrane</keyword>
<dbReference type="Proteomes" id="UP000695562">
    <property type="component" value="Unassembled WGS sequence"/>
</dbReference>
<keyword evidence="3 5" id="KW-1133">Transmembrane helix</keyword>
<evidence type="ECO:0000313" key="8">
    <source>
        <dbReference type="Proteomes" id="UP000695562"/>
    </source>
</evidence>
<feature type="transmembrane region" description="Helical" evidence="5">
    <location>
        <begin position="391"/>
        <end position="411"/>
    </location>
</feature>
<comment type="subcellular location">
    <subcellularLocation>
        <location evidence="1">Membrane</location>
        <topology evidence="1">Multi-pass membrane protein</topology>
    </subcellularLocation>
</comment>